<evidence type="ECO:0000256" key="4">
    <source>
        <dbReference type="ARBA" id="ARBA00023002"/>
    </source>
</evidence>
<evidence type="ECO:0000313" key="10">
    <source>
        <dbReference type="Proteomes" id="UP000198341"/>
    </source>
</evidence>
<dbReference type="Gene3D" id="2.40.30.10">
    <property type="entry name" value="Translation factors"/>
    <property type="match status" value="1"/>
</dbReference>
<dbReference type="InterPro" id="IPR017938">
    <property type="entry name" value="Riboflavin_synthase-like_b-brl"/>
</dbReference>
<comment type="cofactor">
    <cofactor evidence="1 6 7">
        <name>FAD</name>
        <dbReference type="ChEBI" id="CHEBI:57692"/>
    </cofactor>
</comment>
<dbReference type="InterPro" id="IPR001834">
    <property type="entry name" value="CBR-like"/>
</dbReference>
<keyword evidence="2 6" id="KW-0285">Flavoprotein</keyword>
<comment type="similarity">
    <text evidence="7">Belongs to the flavoprotein pyridine nucleotide cytochrome reductase family.</text>
</comment>
<evidence type="ECO:0000256" key="2">
    <source>
        <dbReference type="ARBA" id="ARBA00022630"/>
    </source>
</evidence>
<feature type="binding site" evidence="6">
    <location>
        <position position="114"/>
    </location>
    <ligand>
        <name>FAD</name>
        <dbReference type="ChEBI" id="CHEBI:57692"/>
    </ligand>
</feature>
<name>K8EMU6_9CHLO</name>
<feature type="binding site" evidence="6">
    <location>
        <position position="132"/>
    </location>
    <ligand>
        <name>FAD</name>
        <dbReference type="ChEBI" id="CHEBI:57692"/>
    </ligand>
</feature>
<keyword evidence="4 7" id="KW-0560">Oxidoreductase</keyword>
<dbReference type="GO" id="GO:0090524">
    <property type="term" value="F:cytochrome-b5 reductase activity, acting on NADH"/>
    <property type="evidence" value="ECO:0007669"/>
    <property type="project" value="UniProtKB-EC"/>
</dbReference>
<dbReference type="AlphaFoldDB" id="K8EMU6"/>
<dbReference type="KEGG" id="bpg:Bathy13g01670"/>
<dbReference type="PRINTS" id="PR00371">
    <property type="entry name" value="FPNCR"/>
</dbReference>
<evidence type="ECO:0000259" key="8">
    <source>
        <dbReference type="PROSITE" id="PS51384"/>
    </source>
</evidence>
<feature type="binding site" evidence="6">
    <location>
        <position position="137"/>
    </location>
    <ligand>
        <name>FAD</name>
        <dbReference type="ChEBI" id="CHEBI:57692"/>
    </ligand>
</feature>
<dbReference type="CDD" id="cd06183">
    <property type="entry name" value="cyt_b5_reduct_like"/>
    <property type="match status" value="1"/>
</dbReference>
<organism evidence="9 10">
    <name type="scientific">Bathycoccus prasinos</name>
    <dbReference type="NCBI Taxonomy" id="41875"/>
    <lineage>
        <taxon>Eukaryota</taxon>
        <taxon>Viridiplantae</taxon>
        <taxon>Chlorophyta</taxon>
        <taxon>Mamiellophyceae</taxon>
        <taxon>Mamiellales</taxon>
        <taxon>Bathycoccaceae</taxon>
        <taxon>Bathycoccus</taxon>
    </lineage>
</organism>
<evidence type="ECO:0000313" key="9">
    <source>
        <dbReference type="EMBL" id="CCO19304.1"/>
    </source>
</evidence>
<dbReference type="STRING" id="41875.K8EMU6"/>
<dbReference type="OrthoDB" id="432685at2759"/>
<dbReference type="InterPro" id="IPR001433">
    <property type="entry name" value="OxRdtase_FAD/NAD-bd"/>
</dbReference>
<evidence type="ECO:0000256" key="6">
    <source>
        <dbReference type="PIRSR" id="PIRSR601834-1"/>
    </source>
</evidence>
<dbReference type="InterPro" id="IPR008333">
    <property type="entry name" value="Cbr1-like_FAD-bd_dom"/>
</dbReference>
<dbReference type="EMBL" id="FO082266">
    <property type="protein sequence ID" value="CCO19304.1"/>
    <property type="molecule type" value="Genomic_DNA"/>
</dbReference>
<dbReference type="InterPro" id="IPR017927">
    <property type="entry name" value="FAD-bd_FR_type"/>
</dbReference>
<feature type="binding site" evidence="6">
    <location>
        <position position="115"/>
    </location>
    <ligand>
        <name>FAD</name>
        <dbReference type="ChEBI" id="CHEBI:57692"/>
    </ligand>
</feature>
<dbReference type="InterPro" id="IPR039261">
    <property type="entry name" value="FNR_nucleotide-bd"/>
</dbReference>
<keyword evidence="10" id="KW-1185">Reference proteome</keyword>
<dbReference type="Pfam" id="PF00175">
    <property type="entry name" value="NAD_binding_1"/>
    <property type="match status" value="1"/>
</dbReference>
<dbReference type="SUPFAM" id="SSF63380">
    <property type="entry name" value="Riboflavin synthase domain-like"/>
    <property type="match status" value="1"/>
</dbReference>
<comment type="catalytic activity">
    <reaction evidence="7">
        <text>2 Fe(III)-[cytochrome b5] + NADH = 2 Fe(II)-[cytochrome b5] + NAD(+) + H(+)</text>
        <dbReference type="Rhea" id="RHEA:46680"/>
        <dbReference type="Rhea" id="RHEA-COMP:10438"/>
        <dbReference type="Rhea" id="RHEA-COMP:10439"/>
        <dbReference type="ChEBI" id="CHEBI:15378"/>
        <dbReference type="ChEBI" id="CHEBI:29033"/>
        <dbReference type="ChEBI" id="CHEBI:29034"/>
        <dbReference type="ChEBI" id="CHEBI:57540"/>
        <dbReference type="ChEBI" id="CHEBI:57945"/>
        <dbReference type="EC" id="1.6.2.2"/>
    </reaction>
</comment>
<dbReference type="Proteomes" id="UP000198341">
    <property type="component" value="Chromosome 13"/>
</dbReference>
<dbReference type="SUPFAM" id="SSF52343">
    <property type="entry name" value="Ferredoxin reductase-like, C-terminal NADP-linked domain"/>
    <property type="match status" value="1"/>
</dbReference>
<dbReference type="EC" id="1.6.2.2" evidence="7"/>
<sequence>MESFILQLLKPIIAFLESLTLDEQKKFAALLSIFVVSLTFLTSIFAKKKSNPIALPLDGKTAIRLPLERIVQLSKDTKLLRFTLPTKEHAFGLPTGSHVMVQLTDAKTGEKHMRPYTPVSSDALDKGHVDFVVKVYFPNKQFPEGGKVSQMLDAVKVGEDTVEFFGPLGGKRYVGEGEFTVKKLKSQGGGVERRDARDEVGMIAGGSGITPMLQIVREMLRETGAGGQSPKKISILYANKSEEDILCRDTLDNFEKQFPGRVKVWYTVDAASKKKEWKYDVGFITKEMIEKHLPTPAKSGDRFQILVCGPPPMMKFAVNPAFEKLEIGKEHVLTW</sequence>
<dbReference type="Pfam" id="PF00970">
    <property type="entry name" value="FAD_binding_6"/>
    <property type="match status" value="1"/>
</dbReference>
<accession>K8EMU6</accession>
<evidence type="ECO:0000256" key="3">
    <source>
        <dbReference type="ARBA" id="ARBA00022827"/>
    </source>
</evidence>
<dbReference type="InterPro" id="IPR001709">
    <property type="entry name" value="Flavoprot_Pyr_Nucl_cyt_Rdtase"/>
</dbReference>
<dbReference type="RefSeq" id="XP_007509501.1">
    <property type="nucleotide sequence ID" value="XM_007509439.1"/>
</dbReference>
<dbReference type="GeneID" id="19012119"/>
<feature type="domain" description="FAD-binding FR-type" evidence="8">
    <location>
        <begin position="60"/>
        <end position="174"/>
    </location>
</feature>
<dbReference type="PANTHER" id="PTHR19370">
    <property type="entry name" value="NADH-CYTOCHROME B5 REDUCTASE"/>
    <property type="match status" value="1"/>
</dbReference>
<evidence type="ECO:0000256" key="5">
    <source>
        <dbReference type="ARBA" id="ARBA00023027"/>
    </source>
</evidence>
<feature type="binding site" evidence="6">
    <location>
        <position position="116"/>
    </location>
    <ligand>
        <name>FAD</name>
        <dbReference type="ChEBI" id="CHEBI:57692"/>
    </ligand>
</feature>
<reference evidence="9 10" key="1">
    <citation type="submission" date="2011-10" db="EMBL/GenBank/DDBJ databases">
        <authorList>
            <person name="Genoscope - CEA"/>
        </authorList>
    </citation>
    <scope>NUCLEOTIDE SEQUENCE [LARGE SCALE GENOMIC DNA]</scope>
    <source>
        <strain evidence="9 10">RCC 1105</strain>
    </source>
</reference>
<dbReference type="GO" id="GO:0071949">
    <property type="term" value="F:FAD binding"/>
    <property type="evidence" value="ECO:0007669"/>
    <property type="project" value="TreeGrafter"/>
</dbReference>
<dbReference type="eggNOG" id="KOG0534">
    <property type="taxonomic scope" value="Eukaryota"/>
</dbReference>
<dbReference type="PROSITE" id="PS51384">
    <property type="entry name" value="FAD_FR"/>
    <property type="match status" value="1"/>
</dbReference>
<keyword evidence="5 7" id="KW-0520">NAD</keyword>
<keyword evidence="3 6" id="KW-0274">FAD</keyword>
<feature type="binding site" evidence="6">
    <location>
        <position position="148"/>
    </location>
    <ligand>
        <name>FAD</name>
        <dbReference type="ChEBI" id="CHEBI:57692"/>
    </ligand>
</feature>
<dbReference type="PRINTS" id="PR00406">
    <property type="entry name" value="CYTB5RDTASE"/>
</dbReference>
<feature type="binding site" evidence="6">
    <location>
        <position position="147"/>
    </location>
    <ligand>
        <name>FAD</name>
        <dbReference type="ChEBI" id="CHEBI:57692"/>
    </ligand>
</feature>
<protein>
    <recommendedName>
        <fullName evidence="7">NADH-cytochrome b5 reductase</fullName>
        <ecNumber evidence="7">1.6.2.2</ecNumber>
    </recommendedName>
</protein>
<dbReference type="PANTHER" id="PTHR19370:SF185">
    <property type="entry name" value="NADH-CYTOCHROME B5 REDUCTASE"/>
    <property type="match status" value="1"/>
</dbReference>
<feature type="binding site" evidence="6">
    <location>
        <position position="210"/>
    </location>
    <ligand>
        <name>FAD</name>
        <dbReference type="ChEBI" id="CHEBI:57692"/>
    </ligand>
</feature>
<evidence type="ECO:0000256" key="1">
    <source>
        <dbReference type="ARBA" id="ARBA00001974"/>
    </source>
</evidence>
<gene>
    <name evidence="9" type="ordered locus">Bathy13g01670</name>
</gene>
<feature type="binding site" evidence="6">
    <location>
        <position position="149"/>
    </location>
    <ligand>
        <name>FAD</name>
        <dbReference type="ChEBI" id="CHEBI:57692"/>
    </ligand>
</feature>
<evidence type="ECO:0000256" key="7">
    <source>
        <dbReference type="RuleBase" id="RU361226"/>
    </source>
</evidence>
<proteinExistence type="inferred from homology"/>
<dbReference type="Gene3D" id="3.40.50.80">
    <property type="entry name" value="Nucleotide-binding domain of ferredoxin-NADP reductase (FNR) module"/>
    <property type="match status" value="1"/>
</dbReference>
<feature type="binding site" evidence="6">
    <location>
        <position position="134"/>
    </location>
    <ligand>
        <name>FAD</name>
        <dbReference type="ChEBI" id="CHEBI:57692"/>
    </ligand>
</feature>